<dbReference type="Proteomes" id="UP000285258">
    <property type="component" value="Unassembled WGS sequence"/>
</dbReference>
<evidence type="ECO:0000313" key="3">
    <source>
        <dbReference type="EMBL" id="ROT88568.1"/>
    </source>
</evidence>
<gene>
    <name evidence="3" type="ORF">DMP12_11895</name>
    <name evidence="2" type="ORF">GKG38_05545</name>
</gene>
<evidence type="ECO:0000313" key="5">
    <source>
        <dbReference type="Proteomes" id="UP000462865"/>
    </source>
</evidence>
<dbReference type="SUPFAM" id="SSF55021">
    <property type="entry name" value="ACT-like"/>
    <property type="match status" value="2"/>
</dbReference>
<dbReference type="AlphaFoldDB" id="A0A423UI24"/>
<accession>A0A423UI24</accession>
<dbReference type="Proteomes" id="UP000462865">
    <property type="component" value="Unassembled WGS sequence"/>
</dbReference>
<protein>
    <submittedName>
        <fullName evidence="3">Amino acid-binding protein</fullName>
    </submittedName>
</protein>
<feature type="domain" description="ACT" evidence="1">
    <location>
        <begin position="1"/>
        <end position="105"/>
    </location>
</feature>
<dbReference type="InterPro" id="IPR045865">
    <property type="entry name" value="ACT-like_dom_sf"/>
</dbReference>
<evidence type="ECO:0000313" key="4">
    <source>
        <dbReference type="Proteomes" id="UP000285258"/>
    </source>
</evidence>
<dbReference type="PANTHER" id="PTHR40099:SF1">
    <property type="entry name" value="ACETOLACTATE SYNTHASE, SMALL SUBUNIT"/>
    <property type="match status" value="1"/>
</dbReference>
<dbReference type="PANTHER" id="PTHR40099">
    <property type="entry name" value="ACETOLACTATE SYNTHASE, SMALL SUBUNIT"/>
    <property type="match status" value="1"/>
</dbReference>
<dbReference type="EMBL" id="QIBW01000016">
    <property type="protein sequence ID" value="ROT88568.1"/>
    <property type="molecule type" value="Genomic_DNA"/>
</dbReference>
<reference evidence="4" key="1">
    <citation type="submission" date="2018-05" db="EMBL/GenBank/DDBJ databases">
        <title>Genome Sequencing of selected type strains of the family Eggerthellaceae.</title>
        <authorList>
            <person name="Danylec N."/>
            <person name="Stoll D.A."/>
            <person name="Doetsch A."/>
            <person name="Huch M."/>
        </authorList>
    </citation>
    <scope>NUCLEOTIDE SEQUENCE [LARGE SCALE GENOMIC DNA]</scope>
    <source>
        <strain evidence="4">DSM 27213</strain>
    </source>
</reference>
<dbReference type="InterPro" id="IPR045739">
    <property type="entry name" value="ACT_dom_pair"/>
</dbReference>
<evidence type="ECO:0000313" key="2">
    <source>
        <dbReference type="EMBL" id="MSA94530.1"/>
    </source>
</evidence>
<dbReference type="GeneID" id="97354113"/>
<dbReference type="Gene3D" id="3.30.2130.10">
    <property type="entry name" value="VC0802-like"/>
    <property type="match status" value="1"/>
</dbReference>
<dbReference type="Pfam" id="PF19571">
    <property type="entry name" value="ACT_8"/>
    <property type="match status" value="1"/>
</dbReference>
<comment type="caution">
    <text evidence="3">The sequence shown here is derived from an EMBL/GenBank/DDBJ whole genome shotgun (WGS) entry which is preliminary data.</text>
</comment>
<sequence length="153" mass="16265">MSVQQISVFLESQPGHLRRVLDAFEDAHVSVRGYSASDTGDYGIVRFIVDDPLRALDVLVDMGAAATTTDVLCARLNDEPGELARVMGVMADCGINVTYSYSLISTYIALSVKDLARAEQLLAGEPVELIGQDDLARALGSDGPSATACTEGR</sequence>
<dbReference type="RefSeq" id="WP_096228528.1">
    <property type="nucleotide sequence ID" value="NZ_BAABZN010000001.1"/>
</dbReference>
<evidence type="ECO:0000259" key="1">
    <source>
        <dbReference type="Pfam" id="PF19571"/>
    </source>
</evidence>
<reference evidence="3" key="3">
    <citation type="journal article" date="2019" name="Microbiol. Resour. Announc.">
        <title>Draft Genome Sequences of Type Strains of Gordonibacter faecihominis, Paraeggerthella hongkongensis, Parvibacter caecicola,Slackia equolifaciens, Slackia faecicanis, and Slackia isoflavoniconvertens.</title>
        <authorList>
            <person name="Danylec N."/>
            <person name="Stoll D.A."/>
            <person name="Dotsch A."/>
            <person name="Huch M."/>
        </authorList>
    </citation>
    <scope>NUCLEOTIDE SEQUENCE</scope>
    <source>
        <strain evidence="3">DSM 27213</strain>
    </source>
</reference>
<proteinExistence type="predicted"/>
<reference evidence="3" key="2">
    <citation type="journal article" date="2019" name="Int. J. Syst. Evol. Microbiol.">
        <title>Gordonibacter faecihominis is a later heterotypic synonym of Gordonibacter urolithinfaciens.</title>
        <authorList>
            <person name="Danylec N."/>
            <person name="Stoll D.A."/>
            <person name="Huch M."/>
        </authorList>
    </citation>
    <scope>NUCLEOTIDE SEQUENCE</scope>
    <source>
        <strain evidence="3">DSM 27213</strain>
    </source>
</reference>
<dbReference type="EMBL" id="WKZA01000017">
    <property type="protein sequence ID" value="MSA94530.1"/>
    <property type="molecule type" value="Genomic_DNA"/>
</dbReference>
<reference evidence="2 5" key="4">
    <citation type="journal article" date="2019" name="Nat. Med.">
        <title>A library of human gut bacterial isolates paired with longitudinal multiomics data enables mechanistic microbiome research.</title>
        <authorList>
            <person name="Poyet M."/>
            <person name="Groussin M."/>
            <person name="Gibbons S.M."/>
            <person name="Avila-Pacheco J."/>
            <person name="Jiang X."/>
            <person name="Kearney S.M."/>
            <person name="Perrotta A.R."/>
            <person name="Berdy B."/>
            <person name="Zhao S."/>
            <person name="Lieberman T.D."/>
            <person name="Swanson P.K."/>
            <person name="Smith M."/>
            <person name="Roesemann S."/>
            <person name="Alexander J.E."/>
            <person name="Rich S.A."/>
            <person name="Livny J."/>
            <person name="Vlamakis H."/>
            <person name="Clish C."/>
            <person name="Bullock K."/>
            <person name="Deik A."/>
            <person name="Scott J."/>
            <person name="Pierce K.A."/>
            <person name="Xavier R.J."/>
            <person name="Alm E.J."/>
        </authorList>
    </citation>
    <scope>NUCLEOTIDE SEQUENCE [LARGE SCALE GENOMIC DNA]</scope>
    <source>
        <strain evidence="2 5">BIOML-A1</strain>
    </source>
</reference>
<name>A0A423UI24_9ACTN</name>
<organism evidence="3 4">
    <name type="scientific">Gordonibacter urolithinfaciens</name>
    <dbReference type="NCBI Taxonomy" id="1335613"/>
    <lineage>
        <taxon>Bacteria</taxon>
        <taxon>Bacillati</taxon>
        <taxon>Actinomycetota</taxon>
        <taxon>Coriobacteriia</taxon>
        <taxon>Eggerthellales</taxon>
        <taxon>Eggerthellaceae</taxon>
        <taxon>Gordonibacter</taxon>
    </lineage>
</organism>